<protein>
    <submittedName>
        <fullName evidence="3">Glycosyl transferase group 1</fullName>
    </submittedName>
</protein>
<dbReference type="PANTHER" id="PTHR46401:SF9">
    <property type="entry name" value="MANNOSYLTRANSFERASE A"/>
    <property type="match status" value="1"/>
</dbReference>
<dbReference type="Gene3D" id="3.40.50.2000">
    <property type="entry name" value="Glycogen Phosphorylase B"/>
    <property type="match status" value="1"/>
</dbReference>
<gene>
    <name evidence="3" type="ordered locus">Afer_1976</name>
</gene>
<dbReference type="SUPFAM" id="SSF53756">
    <property type="entry name" value="UDP-Glycosyltransferase/glycogen phosphorylase"/>
    <property type="match status" value="1"/>
</dbReference>
<evidence type="ECO:0000313" key="3">
    <source>
        <dbReference type="EMBL" id="ACU54879.1"/>
    </source>
</evidence>
<keyword evidence="4" id="KW-1185">Reference proteome</keyword>
<keyword evidence="1" id="KW-0175">Coiled coil</keyword>
<evidence type="ECO:0000259" key="2">
    <source>
        <dbReference type="Pfam" id="PF00534"/>
    </source>
</evidence>
<accession>C7M1Y2</accession>
<name>C7M1Y2_ACIFD</name>
<feature type="coiled-coil region" evidence="1">
    <location>
        <begin position="466"/>
        <end position="521"/>
    </location>
</feature>
<proteinExistence type="predicted"/>
<dbReference type="eggNOG" id="COG0438">
    <property type="taxonomic scope" value="Bacteria"/>
</dbReference>
<dbReference type="STRING" id="525909.Afer_1976"/>
<dbReference type="KEGG" id="afo:Afer_1976"/>
<dbReference type="CAZy" id="GT4">
    <property type="family name" value="Glycosyltransferase Family 4"/>
</dbReference>
<evidence type="ECO:0000256" key="1">
    <source>
        <dbReference type="SAM" id="Coils"/>
    </source>
</evidence>
<sequence length="541" mass="59372">MQSPSRRSNASQGSAQARGRIIWDCSYIDREPWRATGIQRVVRELGEALVVEGRRRGRDVVVGSLGGEAVGPTVWELARIPRPQDKPLGVPRRPLELSRDDLVFVADSSWHLGLSYRLAPWWLEGMRLAVLQHDVVPLTHSWTADEGLVRQFGLWMLEVGTFADGVVAVSRSTAEATRAMLARTVPWRELAAERVRVCWLSGMHARQPSAQRIVDVQSGPVVAVGTLEPRKNYTTVLDGFEAHWQAGGSVPLVIVGRLGWRANHIGARIEELVQAGRPLTWLADASDEKLWRTIMGSRALLSLSVEEGFDLPSVEAAVNGVPLILSDIPVHRELFDGYARFVGPGDASALAALLGEIQEVGITNPPTHPLIVDRTWHDGARELLEILDALPMDAAIRARWRERTAPGADGHPGPARHVTPPLVTQLVARARVLVRGGLTGSLARAVAAQVRAPATRRAVFEVAQRVDRLERLLGDLESAVRESTKAQGRLLEDTYGRLEALASLEALSEQLVREVADVKHRLGAVEAPERRTLAPELRERG</sequence>
<dbReference type="Pfam" id="PF00534">
    <property type="entry name" value="Glycos_transf_1"/>
    <property type="match status" value="1"/>
</dbReference>
<dbReference type="Proteomes" id="UP000000771">
    <property type="component" value="Chromosome"/>
</dbReference>
<evidence type="ECO:0000313" key="4">
    <source>
        <dbReference type="Proteomes" id="UP000000771"/>
    </source>
</evidence>
<reference evidence="3 4" key="1">
    <citation type="journal article" date="2009" name="Stand. Genomic Sci.">
        <title>Complete genome sequence of Acidimicrobium ferrooxidans type strain (ICP).</title>
        <authorList>
            <person name="Clum A."/>
            <person name="Nolan M."/>
            <person name="Lang E."/>
            <person name="Glavina Del Rio T."/>
            <person name="Tice H."/>
            <person name="Copeland A."/>
            <person name="Cheng J.F."/>
            <person name="Lucas S."/>
            <person name="Chen F."/>
            <person name="Bruce D."/>
            <person name="Goodwin L."/>
            <person name="Pitluck S."/>
            <person name="Ivanova N."/>
            <person name="Mavrommatis K."/>
            <person name="Mikhailova N."/>
            <person name="Pati A."/>
            <person name="Chen A."/>
            <person name="Palaniappan K."/>
            <person name="Goker M."/>
            <person name="Spring S."/>
            <person name="Land M."/>
            <person name="Hauser L."/>
            <person name="Chang Y.J."/>
            <person name="Jeffries C.C."/>
            <person name="Chain P."/>
            <person name="Bristow J."/>
            <person name="Eisen J.A."/>
            <person name="Markowitz V."/>
            <person name="Hugenholtz P."/>
            <person name="Kyrpides N.C."/>
            <person name="Klenk H.P."/>
            <person name="Lapidus A."/>
        </authorList>
    </citation>
    <scope>NUCLEOTIDE SEQUENCE [LARGE SCALE GENOMIC DNA]</scope>
    <source>
        <strain evidence="4">DSM 10331 / JCM 15462 / NBRC 103882 / ICP</strain>
    </source>
</reference>
<dbReference type="PANTHER" id="PTHR46401">
    <property type="entry name" value="GLYCOSYLTRANSFERASE WBBK-RELATED"/>
    <property type="match status" value="1"/>
</dbReference>
<dbReference type="HOGENOM" id="CLU_503123_0_0_11"/>
<keyword evidence="3" id="KW-0808">Transferase</keyword>
<dbReference type="EMBL" id="CP001631">
    <property type="protein sequence ID" value="ACU54879.1"/>
    <property type="molecule type" value="Genomic_DNA"/>
</dbReference>
<dbReference type="GO" id="GO:0016757">
    <property type="term" value="F:glycosyltransferase activity"/>
    <property type="evidence" value="ECO:0007669"/>
    <property type="project" value="InterPro"/>
</dbReference>
<dbReference type="AlphaFoldDB" id="C7M1Y2"/>
<organism evidence="3 4">
    <name type="scientific">Acidimicrobium ferrooxidans (strain DSM 10331 / JCM 15462 / NBRC 103882 / ICP)</name>
    <dbReference type="NCBI Taxonomy" id="525909"/>
    <lineage>
        <taxon>Bacteria</taxon>
        <taxon>Bacillati</taxon>
        <taxon>Actinomycetota</taxon>
        <taxon>Acidimicrobiia</taxon>
        <taxon>Acidimicrobiales</taxon>
        <taxon>Acidimicrobiaceae</taxon>
        <taxon>Acidimicrobium</taxon>
    </lineage>
</organism>
<dbReference type="InterPro" id="IPR001296">
    <property type="entry name" value="Glyco_trans_1"/>
</dbReference>
<dbReference type="RefSeq" id="WP_015799355.1">
    <property type="nucleotide sequence ID" value="NC_013124.1"/>
</dbReference>
<feature type="domain" description="Glycosyl transferase family 1" evidence="2">
    <location>
        <begin position="221"/>
        <end position="354"/>
    </location>
</feature>